<protein>
    <submittedName>
        <fullName evidence="1">085264aa-fb84-4513-9374-dac57e83f289</fullName>
    </submittedName>
</protein>
<proteinExistence type="predicted"/>
<reference evidence="1 2" key="1">
    <citation type="submission" date="2018-04" db="EMBL/GenBank/DDBJ databases">
        <authorList>
            <person name="Huttner S."/>
            <person name="Dainat J."/>
        </authorList>
    </citation>
    <scope>NUCLEOTIDE SEQUENCE [LARGE SCALE GENOMIC DNA]</scope>
</reference>
<name>A0A446BU56_9PEZI</name>
<dbReference type="Proteomes" id="UP000289323">
    <property type="component" value="Unassembled WGS sequence"/>
</dbReference>
<evidence type="ECO:0000313" key="1">
    <source>
        <dbReference type="EMBL" id="SPQ26063.1"/>
    </source>
</evidence>
<accession>A0A446BU56</accession>
<dbReference type="EMBL" id="OUUZ01000016">
    <property type="protein sequence ID" value="SPQ26063.1"/>
    <property type="molecule type" value="Genomic_DNA"/>
</dbReference>
<evidence type="ECO:0000313" key="2">
    <source>
        <dbReference type="Proteomes" id="UP000289323"/>
    </source>
</evidence>
<organism evidence="1 2">
    <name type="scientific">Thermothielavioides terrestris</name>
    <dbReference type="NCBI Taxonomy" id="2587410"/>
    <lineage>
        <taxon>Eukaryota</taxon>
        <taxon>Fungi</taxon>
        <taxon>Dikarya</taxon>
        <taxon>Ascomycota</taxon>
        <taxon>Pezizomycotina</taxon>
        <taxon>Sordariomycetes</taxon>
        <taxon>Sordariomycetidae</taxon>
        <taxon>Sordariales</taxon>
        <taxon>Chaetomiaceae</taxon>
        <taxon>Thermothielavioides</taxon>
    </lineage>
</organism>
<gene>
    <name evidence="1" type="ORF">TT172_LOCUS8482</name>
</gene>
<dbReference type="AlphaFoldDB" id="A0A446BU56"/>
<sequence>MANQTKQYFLAPTWDYPPNGPISLGNIILSPRAPCPLSSPPPPPSTPPRPPRLGLWTKFVELVGLRLDWVAAGHTVDVFRFEQLQTEEWFPDEAFLTAALAHPAVQRRVGGWRRRAVYVVVGVKTVAGAEVKRAWYRGVQGARAEAAVDVGMAAGAPVPVTG</sequence>